<organism evidence="1">
    <name type="scientific">Arundo donax</name>
    <name type="common">Giant reed</name>
    <name type="synonym">Donax arundinaceus</name>
    <dbReference type="NCBI Taxonomy" id="35708"/>
    <lineage>
        <taxon>Eukaryota</taxon>
        <taxon>Viridiplantae</taxon>
        <taxon>Streptophyta</taxon>
        <taxon>Embryophyta</taxon>
        <taxon>Tracheophyta</taxon>
        <taxon>Spermatophyta</taxon>
        <taxon>Magnoliopsida</taxon>
        <taxon>Liliopsida</taxon>
        <taxon>Poales</taxon>
        <taxon>Poaceae</taxon>
        <taxon>PACMAD clade</taxon>
        <taxon>Arundinoideae</taxon>
        <taxon>Arundineae</taxon>
        <taxon>Arundo</taxon>
    </lineage>
</organism>
<reference evidence="1" key="2">
    <citation type="journal article" date="2015" name="Data Brief">
        <title>Shoot transcriptome of the giant reed, Arundo donax.</title>
        <authorList>
            <person name="Barrero R.A."/>
            <person name="Guerrero F.D."/>
            <person name="Moolhuijzen P."/>
            <person name="Goolsby J.A."/>
            <person name="Tidwell J."/>
            <person name="Bellgard S.E."/>
            <person name="Bellgard M.I."/>
        </authorList>
    </citation>
    <scope>NUCLEOTIDE SEQUENCE</scope>
    <source>
        <tissue evidence="1">Shoot tissue taken approximately 20 cm above the soil surface</tissue>
    </source>
</reference>
<sequence length="9" mass="1057">MVLHDSSRI</sequence>
<name>A0A0A8Y3A5_ARUDO</name>
<evidence type="ECO:0000313" key="1">
    <source>
        <dbReference type="EMBL" id="JAD20756.1"/>
    </source>
</evidence>
<protein>
    <submittedName>
        <fullName evidence="1">Uncharacterized protein</fullName>
    </submittedName>
</protein>
<reference evidence="1" key="1">
    <citation type="submission" date="2014-09" db="EMBL/GenBank/DDBJ databases">
        <authorList>
            <person name="Magalhaes I.L.F."/>
            <person name="Oliveira U."/>
            <person name="Santos F.R."/>
            <person name="Vidigal T.H.D.A."/>
            <person name="Brescovit A.D."/>
            <person name="Santos A.J."/>
        </authorList>
    </citation>
    <scope>NUCLEOTIDE SEQUENCE</scope>
    <source>
        <tissue evidence="1">Shoot tissue taken approximately 20 cm above the soil surface</tissue>
    </source>
</reference>
<proteinExistence type="predicted"/>
<accession>A0A0A8Y3A5</accession>
<dbReference type="EMBL" id="GBRH01277139">
    <property type="protein sequence ID" value="JAD20756.1"/>
    <property type="molecule type" value="Transcribed_RNA"/>
</dbReference>